<keyword evidence="5" id="KW-0539">Nucleus</keyword>
<dbReference type="SUPFAM" id="SSF50978">
    <property type="entry name" value="WD40 repeat-like"/>
    <property type="match status" value="1"/>
</dbReference>
<dbReference type="STRING" id="1071380.I2H3S0"/>
<dbReference type="InterPro" id="IPR036322">
    <property type="entry name" value="WD40_repeat_dom_sf"/>
</dbReference>
<keyword evidence="10" id="KW-1185">Reference proteome</keyword>
<dbReference type="InterPro" id="IPR045161">
    <property type="entry name" value="Utp18"/>
</dbReference>
<proteinExistence type="inferred from homology"/>
<dbReference type="GO" id="GO:0032040">
    <property type="term" value="C:small-subunit processome"/>
    <property type="evidence" value="ECO:0007669"/>
    <property type="project" value="EnsemblFungi"/>
</dbReference>
<name>I2H3S0_HENB6</name>
<feature type="compositionally biased region" description="Basic and acidic residues" evidence="8">
    <location>
        <begin position="165"/>
        <end position="183"/>
    </location>
</feature>
<dbReference type="PANTHER" id="PTHR18359:SF0">
    <property type="entry name" value="U3 SMALL NUCLEOLAR RNA-ASSOCIATED PROTEIN 18 HOMOLOG"/>
    <property type="match status" value="1"/>
</dbReference>
<evidence type="ECO:0000313" key="9">
    <source>
        <dbReference type="EMBL" id="CCH61022.1"/>
    </source>
</evidence>
<gene>
    <name evidence="9" type="primary">TBLA0D05280</name>
    <name evidence="9" type="ORF">TBLA_0D05280</name>
</gene>
<keyword evidence="4" id="KW-0677">Repeat</keyword>
<feature type="repeat" description="WD" evidence="7">
    <location>
        <begin position="226"/>
        <end position="267"/>
    </location>
</feature>
<dbReference type="KEGG" id="tbl:TBLA_0D05280"/>
<feature type="repeat" description="WD" evidence="7">
    <location>
        <begin position="553"/>
        <end position="583"/>
    </location>
</feature>
<evidence type="ECO:0000313" key="10">
    <source>
        <dbReference type="Proteomes" id="UP000002866"/>
    </source>
</evidence>
<evidence type="ECO:0000256" key="6">
    <source>
        <dbReference type="ARBA" id="ARBA00025767"/>
    </source>
</evidence>
<keyword evidence="3 7" id="KW-0853">WD repeat</keyword>
<comment type="subcellular location">
    <subcellularLocation>
        <location evidence="1">Nucleus</location>
        <location evidence="1">Nucleolus</location>
    </subcellularLocation>
</comment>
<dbReference type="GO" id="GO:0000472">
    <property type="term" value="P:endonucleolytic cleavage to generate mature 5'-end of SSU-rRNA from (SSU-rRNA, 5.8S rRNA, LSU-rRNA)"/>
    <property type="evidence" value="ECO:0007669"/>
    <property type="project" value="EnsemblFungi"/>
</dbReference>
<protein>
    <submittedName>
        <fullName evidence="9">Uncharacterized protein</fullName>
    </submittedName>
</protein>
<dbReference type="eggNOG" id="KOG2055">
    <property type="taxonomic scope" value="Eukaryota"/>
</dbReference>
<sequence length="583" mass="65129">MATDSITNNEPIPPPDNEEIELAKLVFGDTSDFQNILNNFDLDMLDNENQGDEEWNSEDENEQANINDDQLFFVDDGMENDEATIKSTEDDEAMDIDSEEDDEADDDVAWVDSDDERLNVPLTSSNKTKKLRTSYTRTIVSGTTYINRLREQFERIYPRPDWANDDDKSSGDEVENAQDHDDVIDGDTAALSKILQLSYNYKDVSASKLLKSKILNIVRLKDANISHASRSGIQSLSFHPTKPILLTGGYDKTLRLYHIDGKSNNLVTSVHLKGTPIQTCTFYVSLSSANSEQKILTGGRKPFMHSWDLSASLPGNNSHNNSVVKIEKFSRLYGHEQTQKSFEKFKVAHFYNFQINQAHGIILLQGNTGWVNILHLTTGVWLMGCKIEGTIADFCVDYRPLSKNKFKTILISTNTYGEIWEFDLSSNGKVLKRWKDQGGVGITTIQVGGGTNSNNLFPVTSGKIKPNRWLALGSESGYVTIYDRNATKDSENPTPAATLGQITRPISHLVFSPDGQLLCMASKSARDILRLVHLPSCTVYSNWPTSGTPLGKVTSVAFSPRGEMIAVGNEQAKVRLWRLNDYN</sequence>
<dbReference type="PROSITE" id="PS50294">
    <property type="entry name" value="WD_REPEATS_REGION"/>
    <property type="match status" value="1"/>
</dbReference>
<evidence type="ECO:0000256" key="8">
    <source>
        <dbReference type="SAM" id="MobiDB-lite"/>
    </source>
</evidence>
<dbReference type="Proteomes" id="UP000002866">
    <property type="component" value="Chromosome 4"/>
</dbReference>
<dbReference type="GO" id="GO:0000480">
    <property type="term" value="P:endonucleolytic cleavage in 5'-ETS of tricistronic rRNA transcript (SSU-rRNA, 5.8S rRNA, LSU-rRNA)"/>
    <property type="evidence" value="ECO:0007669"/>
    <property type="project" value="EnsemblFungi"/>
</dbReference>
<dbReference type="HOGENOM" id="CLU_011055_1_0_1"/>
<dbReference type="PANTHER" id="PTHR18359">
    <property type="entry name" value="WD-REPEAT PROTEIN-RELATED"/>
    <property type="match status" value="1"/>
</dbReference>
<feature type="compositionally biased region" description="Acidic residues" evidence="8">
    <location>
        <begin position="89"/>
        <end position="113"/>
    </location>
</feature>
<evidence type="ECO:0000256" key="7">
    <source>
        <dbReference type="PROSITE-ProRule" id="PRU00221"/>
    </source>
</evidence>
<dbReference type="GO" id="GO:0034388">
    <property type="term" value="C:Pwp2p-containing subcomplex of 90S preribosome"/>
    <property type="evidence" value="ECO:0007669"/>
    <property type="project" value="EnsemblFungi"/>
</dbReference>
<dbReference type="EMBL" id="HE806319">
    <property type="protein sequence ID" value="CCH61022.1"/>
    <property type="molecule type" value="Genomic_DNA"/>
</dbReference>
<dbReference type="InterPro" id="IPR015943">
    <property type="entry name" value="WD40/YVTN_repeat-like_dom_sf"/>
</dbReference>
<reference evidence="9 10" key="1">
    <citation type="journal article" date="2011" name="Proc. Natl. Acad. Sci. U.S.A.">
        <title>Evolutionary erosion of yeast sex chromosomes by mating-type switching accidents.</title>
        <authorList>
            <person name="Gordon J.L."/>
            <person name="Armisen D."/>
            <person name="Proux-Wera E."/>
            <person name="Oheigeartaigh S.S."/>
            <person name="Byrne K.P."/>
            <person name="Wolfe K.H."/>
        </authorList>
    </citation>
    <scope>NUCLEOTIDE SEQUENCE [LARGE SCALE GENOMIC DNA]</scope>
    <source>
        <strain evidence="10">ATCC 34711 / CBS 6284 / DSM 70876 / NBRC 10599 / NRRL Y-10934 / UCD 77-7</strain>
    </source>
</reference>
<dbReference type="GO" id="GO:0000292">
    <property type="term" value="P:RNA fragment catabolic process"/>
    <property type="evidence" value="ECO:0007669"/>
    <property type="project" value="EnsemblFungi"/>
</dbReference>
<feature type="region of interest" description="Disordered" evidence="8">
    <location>
        <begin position="87"/>
        <end position="113"/>
    </location>
</feature>
<accession>I2H3S0</accession>
<evidence type="ECO:0000256" key="4">
    <source>
        <dbReference type="ARBA" id="ARBA00022737"/>
    </source>
</evidence>
<evidence type="ECO:0000256" key="5">
    <source>
        <dbReference type="ARBA" id="ARBA00023242"/>
    </source>
</evidence>
<dbReference type="PROSITE" id="PS50082">
    <property type="entry name" value="WD_REPEATS_2"/>
    <property type="match status" value="2"/>
</dbReference>
<evidence type="ECO:0000256" key="1">
    <source>
        <dbReference type="ARBA" id="ARBA00004604"/>
    </source>
</evidence>
<dbReference type="RefSeq" id="XP_004180541.1">
    <property type="nucleotide sequence ID" value="XM_004180493.1"/>
</dbReference>
<dbReference type="InterPro" id="IPR001680">
    <property type="entry name" value="WD40_rpt"/>
</dbReference>
<dbReference type="GO" id="GO:0000447">
    <property type="term" value="P:endonucleolytic cleavage in ITS1 to separate SSU-rRNA from 5.8S rRNA and LSU-rRNA from tricistronic rRNA transcript (SSU-rRNA, 5.8S rRNA, LSU-rRNA)"/>
    <property type="evidence" value="ECO:0007669"/>
    <property type="project" value="EnsemblFungi"/>
</dbReference>
<dbReference type="SMART" id="SM00320">
    <property type="entry name" value="WD40"/>
    <property type="match status" value="4"/>
</dbReference>
<dbReference type="GeneID" id="14496058"/>
<organism evidence="9 10">
    <name type="scientific">Henningerozyma blattae (strain ATCC 34711 / CBS 6284 / DSM 70876 / NBRC 10599 / NRRL Y-10934 / UCD 77-7)</name>
    <name type="common">Yeast</name>
    <name type="synonym">Tetrapisispora blattae</name>
    <dbReference type="NCBI Taxonomy" id="1071380"/>
    <lineage>
        <taxon>Eukaryota</taxon>
        <taxon>Fungi</taxon>
        <taxon>Dikarya</taxon>
        <taxon>Ascomycota</taxon>
        <taxon>Saccharomycotina</taxon>
        <taxon>Saccharomycetes</taxon>
        <taxon>Saccharomycetales</taxon>
        <taxon>Saccharomycetaceae</taxon>
        <taxon>Henningerozyma</taxon>
    </lineage>
</organism>
<dbReference type="Pfam" id="PF00400">
    <property type="entry name" value="WD40"/>
    <property type="match status" value="2"/>
</dbReference>
<feature type="region of interest" description="Disordered" evidence="8">
    <location>
        <begin position="159"/>
        <end position="183"/>
    </location>
</feature>
<evidence type="ECO:0000256" key="3">
    <source>
        <dbReference type="ARBA" id="ARBA00022574"/>
    </source>
</evidence>
<dbReference type="Gene3D" id="2.130.10.10">
    <property type="entry name" value="YVTN repeat-like/Quinoprotein amine dehydrogenase"/>
    <property type="match status" value="1"/>
</dbReference>
<dbReference type="FunFam" id="2.130.10.10:FF:000660">
    <property type="entry name" value="U3 snoRNP protein"/>
    <property type="match status" value="1"/>
</dbReference>
<dbReference type="AlphaFoldDB" id="I2H3S0"/>
<keyword evidence="2" id="KW-0698">rRNA processing</keyword>
<dbReference type="OMA" id="DLNRATY"/>
<dbReference type="FunCoup" id="I2H3S0">
    <property type="interactions" value="1151"/>
</dbReference>
<dbReference type="OrthoDB" id="1935146at2759"/>
<evidence type="ECO:0000256" key="2">
    <source>
        <dbReference type="ARBA" id="ARBA00022552"/>
    </source>
</evidence>
<comment type="similarity">
    <text evidence="6">Belongs to the WD repeat UTP18 family.</text>
</comment>
<dbReference type="InParanoid" id="I2H3S0"/>